<evidence type="ECO:0000259" key="8">
    <source>
        <dbReference type="PROSITE" id="PS50928"/>
    </source>
</evidence>
<comment type="subcellular location">
    <subcellularLocation>
        <location evidence="6">Cell membrane</location>
        <topology evidence="6">Multi-pass membrane protein</topology>
    </subcellularLocation>
    <subcellularLocation>
        <location evidence="1">Membrane</location>
        <topology evidence="1">Multi-pass membrane protein</topology>
    </subcellularLocation>
</comment>
<dbReference type="PROSITE" id="PS50928">
    <property type="entry name" value="ABC_TM1"/>
    <property type="match status" value="1"/>
</dbReference>
<proteinExistence type="inferred from homology"/>
<feature type="transmembrane region" description="Helical" evidence="6">
    <location>
        <begin position="136"/>
        <end position="160"/>
    </location>
</feature>
<dbReference type="AlphaFoldDB" id="A0A1I2AKP3"/>
<feature type="domain" description="ABC transmembrane type-1" evidence="8">
    <location>
        <begin position="96"/>
        <end position="308"/>
    </location>
</feature>
<dbReference type="NCBIfam" id="TIGR02138">
    <property type="entry name" value="phosphate_pstC"/>
    <property type="match status" value="1"/>
</dbReference>
<keyword evidence="7" id="KW-0592">Phosphate transport</keyword>
<dbReference type="GO" id="GO:0005315">
    <property type="term" value="F:phosphate transmembrane transporter activity"/>
    <property type="evidence" value="ECO:0007669"/>
    <property type="project" value="InterPro"/>
</dbReference>
<feature type="transmembrane region" description="Helical" evidence="6">
    <location>
        <begin position="216"/>
        <end position="237"/>
    </location>
</feature>
<keyword evidence="7" id="KW-1003">Cell membrane</keyword>
<evidence type="ECO:0000256" key="6">
    <source>
        <dbReference type="RuleBase" id="RU363032"/>
    </source>
</evidence>
<feature type="transmembrane region" description="Helical" evidence="6">
    <location>
        <begin position="39"/>
        <end position="60"/>
    </location>
</feature>
<keyword evidence="2 6" id="KW-0813">Transport</keyword>
<dbReference type="InterPro" id="IPR000515">
    <property type="entry name" value="MetI-like"/>
</dbReference>
<dbReference type="PANTHER" id="PTHR42727">
    <property type="entry name" value="PHOSPHATE TRANSPORT SYSTEM PERMEASE PROTEIN"/>
    <property type="match status" value="1"/>
</dbReference>
<dbReference type="PANTHER" id="PTHR42727:SF1">
    <property type="entry name" value="PHOSPHATE TRANSPORT SYSTEM PERMEASE"/>
    <property type="match status" value="1"/>
</dbReference>
<keyword evidence="5 6" id="KW-0472">Membrane</keyword>
<dbReference type="Proteomes" id="UP000183410">
    <property type="component" value="Unassembled WGS sequence"/>
</dbReference>
<feature type="transmembrane region" description="Helical" evidence="6">
    <location>
        <begin position="287"/>
        <end position="308"/>
    </location>
</feature>
<sequence>MQGEAMQENNQPQTNVSSKAGAYVFKNERVSIMNKVMPVLLFLCASISVLTTIGIVVTLISETFAFFQKVPVFDFLFGTKWSPLITPKSFGVLPLLNGTLMITLIACLVAIPFGLASAIYLSEYAPKIVRKIVKPILEVLAGVPTIVYGYFALSLITPLIRDIFPNAGVFNALSAGIVVGIMIIPMVCSLSEDAMSAVPRSLRDGAYALGATRFEVALKIVVPAAFSGIVASAVLAFSRAIGETMIVTVAAGATPSLTANPLDSIQTMTAYIVQVSLGDTPHGSLEYGSIFAVGMTLFVITFLLNILAQYIARRFREEY</sequence>
<dbReference type="InterPro" id="IPR035906">
    <property type="entry name" value="MetI-like_sf"/>
</dbReference>
<feature type="transmembrane region" description="Helical" evidence="6">
    <location>
        <begin position="172"/>
        <end position="195"/>
    </location>
</feature>
<evidence type="ECO:0000256" key="4">
    <source>
        <dbReference type="ARBA" id="ARBA00022989"/>
    </source>
</evidence>
<dbReference type="GO" id="GO:0006817">
    <property type="term" value="P:phosphate ion transport"/>
    <property type="evidence" value="ECO:0007669"/>
    <property type="project" value="UniProtKB-KW"/>
</dbReference>
<organism evidence="9 10">
    <name type="scientific">Paenibacillus algorifonticola</name>
    <dbReference type="NCBI Taxonomy" id="684063"/>
    <lineage>
        <taxon>Bacteria</taxon>
        <taxon>Bacillati</taxon>
        <taxon>Bacillota</taxon>
        <taxon>Bacilli</taxon>
        <taxon>Bacillales</taxon>
        <taxon>Paenibacillaceae</taxon>
        <taxon>Paenibacillus</taxon>
    </lineage>
</organism>
<dbReference type="EMBL" id="FONN01000002">
    <property type="protein sequence ID" value="SFE44329.1"/>
    <property type="molecule type" value="Genomic_DNA"/>
</dbReference>
<dbReference type="GO" id="GO:0005886">
    <property type="term" value="C:plasma membrane"/>
    <property type="evidence" value="ECO:0007669"/>
    <property type="project" value="UniProtKB-SubCell"/>
</dbReference>
<feature type="transmembrane region" description="Helical" evidence="6">
    <location>
        <begin position="100"/>
        <end position="124"/>
    </location>
</feature>
<dbReference type="InterPro" id="IPR011864">
    <property type="entry name" value="Phosphate_PstC"/>
</dbReference>
<keyword evidence="10" id="KW-1185">Reference proteome</keyword>
<dbReference type="Pfam" id="PF00528">
    <property type="entry name" value="BPD_transp_1"/>
    <property type="match status" value="1"/>
</dbReference>
<evidence type="ECO:0000313" key="9">
    <source>
        <dbReference type="EMBL" id="SFE44329.1"/>
    </source>
</evidence>
<evidence type="ECO:0000256" key="2">
    <source>
        <dbReference type="ARBA" id="ARBA00022448"/>
    </source>
</evidence>
<name>A0A1I2AKP3_9BACL</name>
<evidence type="ECO:0000256" key="1">
    <source>
        <dbReference type="ARBA" id="ARBA00004141"/>
    </source>
</evidence>
<evidence type="ECO:0000256" key="5">
    <source>
        <dbReference type="ARBA" id="ARBA00023136"/>
    </source>
</evidence>
<evidence type="ECO:0000313" key="10">
    <source>
        <dbReference type="Proteomes" id="UP000183410"/>
    </source>
</evidence>
<protein>
    <recommendedName>
        <fullName evidence="7">Phosphate transport system permease protein</fullName>
    </recommendedName>
</protein>
<dbReference type="CDD" id="cd06261">
    <property type="entry name" value="TM_PBP2"/>
    <property type="match status" value="1"/>
</dbReference>
<gene>
    <name evidence="9" type="ORF">SAMN04487969_102548</name>
</gene>
<comment type="similarity">
    <text evidence="7">Belongs to the binding-protein-dependent transport system permease family. CysTW subfamily.</text>
</comment>
<keyword evidence="4 6" id="KW-1133">Transmembrane helix</keyword>
<evidence type="ECO:0000256" key="7">
    <source>
        <dbReference type="RuleBase" id="RU363054"/>
    </source>
</evidence>
<comment type="function">
    <text evidence="7">Part of the binding-protein-dependent transport system for phosphate; probably responsible for the translocation of the substrate across the membrane.</text>
</comment>
<evidence type="ECO:0000256" key="3">
    <source>
        <dbReference type="ARBA" id="ARBA00022692"/>
    </source>
</evidence>
<dbReference type="SUPFAM" id="SSF161098">
    <property type="entry name" value="MetI-like"/>
    <property type="match status" value="1"/>
</dbReference>
<keyword evidence="3 6" id="KW-0812">Transmembrane</keyword>
<accession>A0A1I2AKP3</accession>
<reference evidence="10" key="1">
    <citation type="submission" date="2016-10" db="EMBL/GenBank/DDBJ databases">
        <authorList>
            <person name="Varghese N."/>
            <person name="Submissions S."/>
        </authorList>
    </citation>
    <scope>NUCLEOTIDE SEQUENCE [LARGE SCALE GENOMIC DNA]</scope>
    <source>
        <strain evidence="10">CGMCC 1.10223</strain>
    </source>
</reference>
<dbReference type="Gene3D" id="1.10.3720.10">
    <property type="entry name" value="MetI-like"/>
    <property type="match status" value="1"/>
</dbReference>